<proteinExistence type="predicted"/>
<comment type="caution">
    <text evidence="1">The sequence shown here is derived from an EMBL/GenBank/DDBJ whole genome shotgun (WGS) entry which is preliminary data.</text>
</comment>
<sequence>MDMASSSKLRKKSKKLKPHYEMESEDDSILSNMAMDYEKEKVIAITFDSIKDSFLIDLCSEKSEFLEHEVENIDDDENLVHLDDDENDDLGLQEGGGLTIISDQHKGLLEAVKEIMPNAEHRQCARHIYANFKKKYNGEEYKNLFWAAASCTVEPEFTSVMEKLKAIDVGAYKYLMSHDKKSWCHAYFCQDRAFLDLRKSGYDEQEIEELMATTDAQEFDELRVFTLHEEEGIEETAIDEVNFVPETIIPGFEFQKIPKVRQKSERITLAKLKKKVDGPGLTQDEPMELD</sequence>
<reference evidence="2" key="1">
    <citation type="journal article" date="2022" name="Mol. Ecol. Resour.">
        <title>The genomes of chicory, endive, great burdock and yacon provide insights into Asteraceae palaeo-polyploidization history and plant inulin production.</title>
        <authorList>
            <person name="Fan W."/>
            <person name="Wang S."/>
            <person name="Wang H."/>
            <person name="Wang A."/>
            <person name="Jiang F."/>
            <person name="Liu H."/>
            <person name="Zhao H."/>
            <person name="Xu D."/>
            <person name="Zhang Y."/>
        </authorList>
    </citation>
    <scope>NUCLEOTIDE SEQUENCE [LARGE SCALE GENOMIC DNA]</scope>
    <source>
        <strain evidence="2">cv. Punajuju</strain>
    </source>
</reference>
<name>A0ACB9DSP3_CICIN</name>
<dbReference type="EMBL" id="CM042012">
    <property type="protein sequence ID" value="KAI3749328.1"/>
    <property type="molecule type" value="Genomic_DNA"/>
</dbReference>
<dbReference type="Proteomes" id="UP001055811">
    <property type="component" value="Linkage Group LG04"/>
</dbReference>
<protein>
    <submittedName>
        <fullName evidence="1">Uncharacterized protein</fullName>
    </submittedName>
</protein>
<evidence type="ECO:0000313" key="2">
    <source>
        <dbReference type="Proteomes" id="UP001055811"/>
    </source>
</evidence>
<keyword evidence="2" id="KW-1185">Reference proteome</keyword>
<accession>A0ACB9DSP3</accession>
<evidence type="ECO:0000313" key="1">
    <source>
        <dbReference type="EMBL" id="KAI3749328.1"/>
    </source>
</evidence>
<organism evidence="1 2">
    <name type="scientific">Cichorium intybus</name>
    <name type="common">Chicory</name>
    <dbReference type="NCBI Taxonomy" id="13427"/>
    <lineage>
        <taxon>Eukaryota</taxon>
        <taxon>Viridiplantae</taxon>
        <taxon>Streptophyta</taxon>
        <taxon>Embryophyta</taxon>
        <taxon>Tracheophyta</taxon>
        <taxon>Spermatophyta</taxon>
        <taxon>Magnoliopsida</taxon>
        <taxon>eudicotyledons</taxon>
        <taxon>Gunneridae</taxon>
        <taxon>Pentapetalae</taxon>
        <taxon>asterids</taxon>
        <taxon>campanulids</taxon>
        <taxon>Asterales</taxon>
        <taxon>Asteraceae</taxon>
        <taxon>Cichorioideae</taxon>
        <taxon>Cichorieae</taxon>
        <taxon>Cichoriinae</taxon>
        <taxon>Cichorium</taxon>
    </lineage>
</organism>
<reference evidence="1 2" key="2">
    <citation type="journal article" date="2022" name="Mol. Ecol. Resour.">
        <title>The genomes of chicory, endive, great burdock and yacon provide insights into Asteraceae paleo-polyploidization history and plant inulin production.</title>
        <authorList>
            <person name="Fan W."/>
            <person name="Wang S."/>
            <person name="Wang H."/>
            <person name="Wang A."/>
            <person name="Jiang F."/>
            <person name="Liu H."/>
            <person name="Zhao H."/>
            <person name="Xu D."/>
            <person name="Zhang Y."/>
        </authorList>
    </citation>
    <scope>NUCLEOTIDE SEQUENCE [LARGE SCALE GENOMIC DNA]</scope>
    <source>
        <strain evidence="2">cv. Punajuju</strain>
        <tissue evidence="1">Leaves</tissue>
    </source>
</reference>
<gene>
    <name evidence="1" type="ORF">L2E82_19936</name>
</gene>